<evidence type="ECO:0000313" key="15">
    <source>
        <dbReference type="Proteomes" id="UP001189429"/>
    </source>
</evidence>
<dbReference type="EC" id="3.4.26.1" evidence="10"/>
<dbReference type="EMBL" id="CAUYUJ010000084">
    <property type="protein sequence ID" value="CAK0788568.1"/>
    <property type="molecule type" value="Genomic_DNA"/>
</dbReference>
<evidence type="ECO:0000259" key="13">
    <source>
        <dbReference type="Pfam" id="PF02517"/>
    </source>
</evidence>
<name>A0ABN9P960_9DINO</name>
<reference evidence="14" key="1">
    <citation type="submission" date="2023-10" db="EMBL/GenBank/DDBJ databases">
        <authorList>
            <person name="Chen Y."/>
            <person name="Shah S."/>
            <person name="Dougan E. K."/>
            <person name="Thang M."/>
            <person name="Chan C."/>
        </authorList>
    </citation>
    <scope>NUCLEOTIDE SEQUENCE [LARGE SCALE GENOMIC DNA]</scope>
</reference>
<dbReference type="InterPro" id="IPR003675">
    <property type="entry name" value="Rce1/LyrA-like_dom"/>
</dbReference>
<dbReference type="PANTHER" id="PTHR13046:SF0">
    <property type="entry name" value="CAAX PRENYL PROTEASE 2"/>
    <property type="match status" value="1"/>
</dbReference>
<evidence type="ECO:0000313" key="14">
    <source>
        <dbReference type="EMBL" id="CAK0788568.1"/>
    </source>
</evidence>
<evidence type="ECO:0000256" key="10">
    <source>
        <dbReference type="ARBA" id="ARBA00049729"/>
    </source>
</evidence>
<feature type="region of interest" description="Disordered" evidence="12">
    <location>
        <begin position="90"/>
        <end position="129"/>
    </location>
</feature>
<protein>
    <recommendedName>
        <fullName evidence="10">intramembrane prenyl-peptidase Rce1</fullName>
        <ecNumber evidence="10">3.4.26.1</ecNumber>
    </recommendedName>
</protein>
<feature type="domain" description="CAAX prenyl protease 2/Lysostaphin resistance protein A-like" evidence="13">
    <location>
        <begin position="820"/>
        <end position="912"/>
    </location>
</feature>
<feature type="coiled-coil region" evidence="11">
    <location>
        <begin position="20"/>
        <end position="47"/>
    </location>
</feature>
<dbReference type="Pfam" id="PF02517">
    <property type="entry name" value="Rce1-like"/>
    <property type="match status" value="1"/>
</dbReference>
<gene>
    <name evidence="14" type="ORF">PCOR1329_LOCUS425</name>
</gene>
<evidence type="ECO:0000256" key="11">
    <source>
        <dbReference type="SAM" id="Coils"/>
    </source>
</evidence>
<evidence type="ECO:0000256" key="7">
    <source>
        <dbReference type="ARBA" id="ARBA00022989"/>
    </source>
</evidence>
<evidence type="ECO:0000256" key="8">
    <source>
        <dbReference type="ARBA" id="ARBA00023136"/>
    </source>
</evidence>
<feature type="compositionally biased region" description="Low complexity" evidence="12">
    <location>
        <begin position="108"/>
        <end position="122"/>
    </location>
</feature>
<comment type="caution">
    <text evidence="14">The sequence shown here is derived from an EMBL/GenBank/DDBJ whole genome shotgun (WGS) entry which is preliminary data.</text>
</comment>
<keyword evidence="5" id="KW-0378">Hydrolase</keyword>
<feature type="region of interest" description="Disordered" evidence="12">
    <location>
        <begin position="242"/>
        <end position="286"/>
    </location>
</feature>
<dbReference type="InterPro" id="IPR039731">
    <property type="entry name" value="Rce1"/>
</dbReference>
<keyword evidence="11" id="KW-0175">Coiled coil</keyword>
<dbReference type="PANTHER" id="PTHR13046">
    <property type="entry name" value="PROTEASE U48 CAAX PRENYL PROTEASE RCE1"/>
    <property type="match status" value="1"/>
</dbReference>
<evidence type="ECO:0000256" key="4">
    <source>
        <dbReference type="ARBA" id="ARBA00022692"/>
    </source>
</evidence>
<keyword evidence="15" id="KW-1185">Reference proteome</keyword>
<keyword evidence="3" id="KW-0645">Protease</keyword>
<evidence type="ECO:0000256" key="5">
    <source>
        <dbReference type="ARBA" id="ARBA00022801"/>
    </source>
</evidence>
<evidence type="ECO:0000256" key="9">
    <source>
        <dbReference type="ARBA" id="ARBA00047280"/>
    </source>
</evidence>
<evidence type="ECO:0000256" key="12">
    <source>
        <dbReference type="SAM" id="MobiDB-lite"/>
    </source>
</evidence>
<keyword evidence="8" id="KW-0472">Membrane</keyword>
<sequence>MARESLRGVAGARFAADRLVQRLTRELAEARGEAARLRELLEAKVDSEGDPEVLRREAIARPVLAARVAGRPEAPAARRRRNVAWHAASCPPAGAEPAAWRKAERGPRLGAAPRPAGAAHGGASREGAARPPLEIQVEICVAEPAVKLGRPAEPRASLRSCAQPFRSRRTPLRSGATPYVPFRQLSCEETAEEVLAALDCGPPAPVDRAEPGPPRDGAWKADVVQEGDGAAALQVPCRAERPQVGGAAGAGAPPPPLEHLGGPIGEQGDNRHGEGESAEGSQDSTVCSATLSAATAERNDVATHYLLDNYAALLRGGIGSVERDEDVEGSVGGDCSSYVSSVSGVFRDYGPDHGQYLIDEFSDGCERAAEYDLERAAWLAQGSPSFAEQCARLERSSHFGYEFERGLLSVQSEFSDVVEALGAEALQSHSLSNSSSEVVWNAFASSVPPSIAFVISSSSEEVWDVVFGWSVSLSSSSSEVVWDAFASSVPPSIAFVISSSSEAVWDVGFGWSVSCSVTAYTICLIKAAFATGRSEGNGAILVAAEVTGRGGYVTAASASGCLSEVIPSSIFSAWIFSRSCDRMWVSHPDEGGTDTAVVCTSYAIGVGIILHFFQLPTTIVGVRCLACSFKACRRSAFFSAMSSGRRVISSFDKAIGRGTRAGDRSGCGVVARRGGLDGGAGVRQTFGRRGGVDGGAGVRADRVQPTALDAAYLDGFVVARALAMGSTVSVVDLQSSLQEQGRFLAQQGAAQGNRDKVAQGCLRCLLLGDFGLSAVGFPWLVAASGPRRVPHRGGSVLFVAVAIFMTVDSYADPGVVQLQVPEEFVFRACLVRLWLGADFPRAAIILVSPLCFGLAHAHHFMEQVRRGQDKATAAQTTAFQVCYTWLFGMFCNFLLLRTGSTLAVILTHAFCNHQGFPDLEGSWRAAITSCTSSGSS</sequence>
<evidence type="ECO:0000256" key="2">
    <source>
        <dbReference type="ARBA" id="ARBA00006897"/>
    </source>
</evidence>
<dbReference type="Proteomes" id="UP001189429">
    <property type="component" value="Unassembled WGS sequence"/>
</dbReference>
<evidence type="ECO:0000256" key="3">
    <source>
        <dbReference type="ARBA" id="ARBA00022670"/>
    </source>
</evidence>
<comment type="catalytic activity">
    <reaction evidence="9">
        <text>Hydrolyzes the peptide bond -P2-(S-farnesyl or geranylgeranyl)C-P1'-P2'-P3'-COOH where P1' and P2' are amino acids with aliphatic sidechains and P3' is any C-terminal residue.</text>
        <dbReference type="EC" id="3.4.26.1"/>
    </reaction>
</comment>
<evidence type="ECO:0000256" key="1">
    <source>
        <dbReference type="ARBA" id="ARBA00004477"/>
    </source>
</evidence>
<organism evidence="14 15">
    <name type="scientific">Prorocentrum cordatum</name>
    <dbReference type="NCBI Taxonomy" id="2364126"/>
    <lineage>
        <taxon>Eukaryota</taxon>
        <taxon>Sar</taxon>
        <taxon>Alveolata</taxon>
        <taxon>Dinophyceae</taxon>
        <taxon>Prorocentrales</taxon>
        <taxon>Prorocentraceae</taxon>
        <taxon>Prorocentrum</taxon>
    </lineage>
</organism>
<keyword evidence="4" id="KW-0812">Transmembrane</keyword>
<evidence type="ECO:0000256" key="6">
    <source>
        <dbReference type="ARBA" id="ARBA00022824"/>
    </source>
</evidence>
<keyword evidence="6" id="KW-0256">Endoplasmic reticulum</keyword>
<comment type="subcellular location">
    <subcellularLocation>
        <location evidence="1">Endoplasmic reticulum membrane</location>
        <topology evidence="1">Multi-pass membrane protein</topology>
    </subcellularLocation>
</comment>
<accession>A0ABN9P960</accession>
<comment type="similarity">
    <text evidence="2">Belongs to the peptidase U48 family.</text>
</comment>
<keyword evidence="7" id="KW-1133">Transmembrane helix</keyword>
<proteinExistence type="inferred from homology"/>